<name>A0AAW5C2Z4_9FIRM</name>
<dbReference type="InterPro" id="IPR052926">
    <property type="entry name" value="Metallo-beta-lactamase_dom"/>
</dbReference>
<evidence type="ECO:0000313" key="5">
    <source>
        <dbReference type="Proteomes" id="UP001299608"/>
    </source>
</evidence>
<evidence type="ECO:0000313" key="2">
    <source>
        <dbReference type="EMBL" id="MCG4747429.1"/>
    </source>
</evidence>
<reference evidence="3 4" key="1">
    <citation type="journal article" date="2020" name="Cell Host Microbe">
        <title>Functional and Genomic Variation between Human-Derived Isolates of Lachnospiraceae Reveals Inter- and Intra-Species Diversity.</title>
        <authorList>
            <person name="Sorbara M.T."/>
            <person name="Littmann E.R."/>
            <person name="Fontana E."/>
            <person name="Moody T.U."/>
            <person name="Kohout C.E."/>
            <person name="Gjonbalaj M."/>
            <person name="Eaton V."/>
            <person name="Seok R."/>
            <person name="Leiner I.M."/>
            <person name="Pamer E.G."/>
        </authorList>
    </citation>
    <scope>NUCLEOTIDE SEQUENCE [LARGE SCALE GENOMIC DNA]</scope>
    <source>
        <strain evidence="3 4">MSK.1.17</strain>
    </source>
</reference>
<dbReference type="GO" id="GO:0016740">
    <property type="term" value="F:transferase activity"/>
    <property type="evidence" value="ECO:0007669"/>
    <property type="project" value="TreeGrafter"/>
</dbReference>
<accession>A0AAW5C2Z4</accession>
<dbReference type="Gene3D" id="3.60.15.10">
    <property type="entry name" value="Ribonuclease Z/Hydroxyacylglutathione hydrolase-like"/>
    <property type="match status" value="1"/>
</dbReference>
<dbReference type="Pfam" id="PF00753">
    <property type="entry name" value="Lactamase_B"/>
    <property type="match status" value="1"/>
</dbReference>
<dbReference type="InterPro" id="IPR036866">
    <property type="entry name" value="RibonucZ/Hydroxyglut_hydro"/>
</dbReference>
<proteinExistence type="predicted"/>
<dbReference type="RefSeq" id="WP_165641244.1">
    <property type="nucleotide sequence ID" value="NZ_BAABZL010000001.1"/>
</dbReference>
<keyword evidence="4" id="KW-1185">Reference proteome</keyword>
<gene>
    <name evidence="3" type="ORF">G5B36_04040</name>
    <name evidence="2" type="ORF">L0N08_18545</name>
</gene>
<dbReference type="PANTHER" id="PTHR13754">
    <property type="entry name" value="METALLO-BETA-LACTAMASE SUPERFAMILY PROTEIN"/>
    <property type="match status" value="1"/>
</dbReference>
<dbReference type="InterPro" id="IPR001279">
    <property type="entry name" value="Metallo-B-lactamas"/>
</dbReference>
<reference evidence="2" key="3">
    <citation type="submission" date="2022-01" db="EMBL/GenBank/DDBJ databases">
        <title>Collection of gut derived symbiotic bacterial strains cultured from healthy donors.</title>
        <authorList>
            <person name="Lin H."/>
            <person name="Kohout C."/>
            <person name="Waligurski E."/>
            <person name="Pamer E.G."/>
        </authorList>
    </citation>
    <scope>NUCLEOTIDE SEQUENCE</scope>
    <source>
        <strain evidence="2">DFI.6.55</strain>
    </source>
</reference>
<comment type="caution">
    <text evidence="2">The sequence shown here is derived from an EMBL/GenBank/DDBJ whole genome shotgun (WGS) entry which is preliminary data.</text>
</comment>
<dbReference type="EMBL" id="JAAITT010000004">
    <property type="protein sequence ID" value="NSJ47866.1"/>
    <property type="molecule type" value="Genomic_DNA"/>
</dbReference>
<feature type="domain" description="Metallo-beta-lactamase" evidence="1">
    <location>
        <begin position="25"/>
        <end position="82"/>
    </location>
</feature>
<organism evidence="2 5">
    <name type="scientific">Enterocloster aldenensis</name>
    <dbReference type="NCBI Taxonomy" id="358742"/>
    <lineage>
        <taxon>Bacteria</taxon>
        <taxon>Bacillati</taxon>
        <taxon>Bacillota</taxon>
        <taxon>Clostridia</taxon>
        <taxon>Lachnospirales</taxon>
        <taxon>Lachnospiraceae</taxon>
        <taxon>Enterocloster</taxon>
    </lineage>
</organism>
<evidence type="ECO:0000313" key="4">
    <source>
        <dbReference type="Proteomes" id="UP000669239"/>
    </source>
</evidence>
<evidence type="ECO:0000313" key="3">
    <source>
        <dbReference type="EMBL" id="NSJ47866.1"/>
    </source>
</evidence>
<sequence length="276" mass="30454">MGNIRIVTLMDNQNGERKDLAAEHGLSLYIETGYANILFDFGQGKHTYENAAALNIRPERVDYGVCSHGHYDHGGGYREFVKNGLSCPLATGKGFFSEKYSLGRTKAAFLGTGFDAAFLEENKIRHMVCDGLLPLAQGCWALGGIRRKRAFETIPKRFVLRQQGAWVQDYFQDEICLILEENGELTVIVGCSHPGILNILDAVRERFSQPIRAVIGGTHLVKAGPERIGNTIAGIKGMGIRLLGFNHCSGEDFCRAMEEDGELETVYMGVGDCLFL</sequence>
<dbReference type="GeneID" id="97208884"/>
<evidence type="ECO:0000259" key="1">
    <source>
        <dbReference type="Pfam" id="PF00753"/>
    </source>
</evidence>
<reference evidence="3" key="2">
    <citation type="submission" date="2020-02" db="EMBL/GenBank/DDBJ databases">
        <authorList>
            <person name="Littmann E."/>
            <person name="Sorbara M."/>
        </authorList>
    </citation>
    <scope>NUCLEOTIDE SEQUENCE</scope>
    <source>
        <strain evidence="3">MSK.1.17</strain>
    </source>
</reference>
<dbReference type="InterPro" id="IPR041712">
    <property type="entry name" value="DHPS-like_MBL-fold"/>
</dbReference>
<dbReference type="SUPFAM" id="SSF56281">
    <property type="entry name" value="Metallo-hydrolase/oxidoreductase"/>
    <property type="match status" value="1"/>
</dbReference>
<protein>
    <submittedName>
        <fullName evidence="2">MBL fold metallo-hydrolase</fullName>
    </submittedName>
</protein>
<dbReference type="Proteomes" id="UP000669239">
    <property type="component" value="Unassembled WGS sequence"/>
</dbReference>
<dbReference type="PANTHER" id="PTHR13754:SF13">
    <property type="entry name" value="METALLO-BETA-LACTAMASE SUPERFAMILY PROTEIN (AFU_ORTHOLOGUE AFUA_3G07630)"/>
    <property type="match status" value="1"/>
</dbReference>
<dbReference type="EMBL" id="JAKNGE010000024">
    <property type="protein sequence ID" value="MCG4747429.1"/>
    <property type="molecule type" value="Genomic_DNA"/>
</dbReference>
<dbReference type="AlphaFoldDB" id="A0AAW5C2Z4"/>
<dbReference type="CDD" id="cd07713">
    <property type="entry name" value="DHPS-like_MBL-fold"/>
    <property type="match status" value="1"/>
</dbReference>
<dbReference type="Proteomes" id="UP001299608">
    <property type="component" value="Unassembled WGS sequence"/>
</dbReference>